<dbReference type="PANTHER" id="PTHR42908:SF10">
    <property type="entry name" value="EUKARYOTIC TRANSLATION ELONGATION FACTOR 2"/>
    <property type="match status" value="1"/>
</dbReference>
<dbReference type="Gene3D" id="2.40.30.10">
    <property type="entry name" value="Translation factors"/>
    <property type="match status" value="1"/>
</dbReference>
<dbReference type="Proteomes" id="UP001515480">
    <property type="component" value="Unassembled WGS sequence"/>
</dbReference>
<evidence type="ECO:0000259" key="10">
    <source>
        <dbReference type="PROSITE" id="PS51722"/>
    </source>
</evidence>
<sequence>MSELHPLADALPRETIQSPEEWGGPTFDEAVQLLRRATHPRAAVPFDRPVCTAASLLLLVGGVLVVCFSMLQPPPRPLPSDWRAIWPPATPPVPPPSSPLVPPQADLSQAQRAATHDPPPSAPLPVPVGSSHFITSERATRSFGWSAPARSVQQAFDDAPGGVQRWAYNEEGAPRQLTRESVVHWVEHELLSGTDPFAATGGKVPVPWPQKESFCNGDGRGCARDEHDDQLGEGEWVGYSRRQLCYIVARSLVGSTTMGYRNGLFRFLHRQTAAGCSARTGDFGRSFVSLLAACAAGAPTRRTHQPLLTLLTPRSLPARLDPTLAHGRQGPMLLVAKASRPPPMAALRAAAANATLAAAGLRFCEYDAADAPLPDVHRVPSKGCDPSASRDFTSGGPLRLEGQAIVDISAKFVGGYIFGNVCGLGGGQDERLMVYMPEVAALAFFLSAASPRPAIGERPQLRVPVWVVGARMLFLGLDGTARHDRSMRHDADVPFARRLLHVSLGGEQFDLDDSRPFVAFMSETQGFLGEPEEAHGADVRLARRNRHVAQRETDASRWFAFEYQVRAWYTAVAVQSYHPAVRGAMRRLVRSVGSGPWMAGLWWGDSQVALLATWLGHSLVQRSWRVQPGEASDAAALPLDYYIYSTFTENPANQCFLLPREYCVACLRRCMANPLPASAYWLPSWALFRDGNAKSCAGFESDCGAVGVDQIVTRYQPKTALELWEAAEAAMKESVRNGSTSSDVFTALAAIMSRTRQDDSPLRCDRNDDSLNSPKSDEPHPPGGALRLSYAPAHDDSPPGRLANAAPTPPPPAAHDACELYVGNLSRARLTADETNEQMAARLSSQLEQLFHPAELRSIAVSVRGHAFVSFAAAPAAEAALRREWALDGRQLAVQRRGGSGVHELRGQLHSQLPPVRFAERTAYWLLPPHVGGGLVAVAPAGGLKETRALLAAETLRFLERGEPEQHALRGEEGAQAALVEETSSTSSPSPLEAEEDPPPPVKEEEGTPSALEEEEGSPAPVKEEESPGLVKEEEGTFSPLEEEGGSPSPDDEEESPPSPLEEEEDASPPVVEEEAGEVRNLCIIAHVDHGKTTLADCLLAAAGALSSTRAGEACALDHGLEAERGITIYSSAVTLSYPSRRLSLSLVDCPGHAEFNSEVTAALRLSDAALLLVDVQEGMMAQSEAVLRQALSDGVRVLLVLNKVDKLLPDTRHAAGGAPLDEAVGPLYERMEQVIAQVNDVIHAHHAAPVGLEDGTVVFGSGRLGWMASLHSFARLYAAKAAAGGGEAAYAAAHAAALRAMCKGRRVAQLALAPLAELHALAGERDAAALDEKASRVSGGAVRLPKALREAADAKAMRRWVFGALFSAADTLLEMVEAHAPSPAASQRRRAALLSPPPSSPAEGSTDGGEAERAAASAAAIRACDPSGPLLLYVSKMAPLPGTKAHAAVCRVYSGTVRPASTLYLLSPSTTIPRAVRVSRVLRLTPSAAPTPLAAGAAGRVVALLGLDTTHCRGATLTDSPSTLARLCPMRFTVSAVERRALAAPAGAAARKLAAALPALLRGDPLVTCARDSHTGELVLCGAGELHLEACVHRLREAMGAEGGALCVAPAAVAHREGVAAATPRTDARPGCLGKSANRHNRFWFVASPLPARLAAEGGAATPAALVEAYGWEKKHAARVLGWCGANVLVDSSVGVVGVDGVADHLLAAFTALCAAGPLCAEALHAVRLDLTDAKIHADAAQRRAPQVTPAARRGMAAALLAAQPTLLEPMHALTLRAPLSGVAEVYDELSRRRADDVSHEAEEGDGCVVSGCLPLSEAAGLSEKLRGRLRGRASGLTLAFSHWRPLEGSAWDGGAGGAACGAVVASIRARKKMGGPPPTSESMADRL</sequence>
<dbReference type="GO" id="GO:0003746">
    <property type="term" value="F:translation elongation factor activity"/>
    <property type="evidence" value="ECO:0007669"/>
    <property type="project" value="UniProtKB-KW"/>
</dbReference>
<accession>A0AB34IVX8</accession>
<dbReference type="NCBIfam" id="TIGR00231">
    <property type="entry name" value="small_GTP"/>
    <property type="match status" value="1"/>
</dbReference>
<feature type="compositionally biased region" description="Basic and acidic residues" evidence="8">
    <location>
        <begin position="756"/>
        <end position="780"/>
    </location>
</feature>
<dbReference type="Gene3D" id="3.30.230.10">
    <property type="match status" value="1"/>
</dbReference>
<dbReference type="InterPro" id="IPR000640">
    <property type="entry name" value="EFG_V-like"/>
</dbReference>
<feature type="compositionally biased region" description="Acidic residues" evidence="8">
    <location>
        <begin position="1041"/>
        <end position="1074"/>
    </location>
</feature>
<dbReference type="InterPro" id="IPR041095">
    <property type="entry name" value="EFG_II"/>
</dbReference>
<dbReference type="InterPro" id="IPR020568">
    <property type="entry name" value="Ribosomal_Su5_D2-typ_SF"/>
</dbReference>
<dbReference type="SUPFAM" id="SSF54980">
    <property type="entry name" value="EF-G C-terminal domain-like"/>
    <property type="match status" value="2"/>
</dbReference>
<keyword evidence="7" id="KW-0694">RNA-binding</keyword>
<keyword evidence="5" id="KW-0648">Protein biosynthesis</keyword>
<evidence type="ECO:0000256" key="3">
    <source>
        <dbReference type="ARBA" id="ARBA00022741"/>
    </source>
</evidence>
<organism evidence="11 12">
    <name type="scientific">Prymnesium parvum</name>
    <name type="common">Toxic golden alga</name>
    <dbReference type="NCBI Taxonomy" id="97485"/>
    <lineage>
        <taxon>Eukaryota</taxon>
        <taxon>Haptista</taxon>
        <taxon>Haptophyta</taxon>
        <taxon>Prymnesiophyceae</taxon>
        <taxon>Prymnesiales</taxon>
        <taxon>Prymnesiaceae</taxon>
        <taxon>Prymnesium</taxon>
    </lineage>
</organism>
<dbReference type="EMBL" id="JBGBPQ010000018">
    <property type="protein sequence ID" value="KAL1507312.1"/>
    <property type="molecule type" value="Genomic_DNA"/>
</dbReference>
<evidence type="ECO:0000259" key="9">
    <source>
        <dbReference type="PROSITE" id="PS50102"/>
    </source>
</evidence>
<evidence type="ECO:0000256" key="2">
    <source>
        <dbReference type="ARBA" id="ARBA00022490"/>
    </source>
</evidence>
<dbReference type="GO" id="GO:1990904">
    <property type="term" value="C:ribonucleoprotein complex"/>
    <property type="evidence" value="ECO:0007669"/>
    <property type="project" value="TreeGrafter"/>
</dbReference>
<dbReference type="SMART" id="SM00889">
    <property type="entry name" value="EFG_IV"/>
    <property type="match status" value="1"/>
</dbReference>
<feature type="compositionally biased region" description="Pro residues" evidence="8">
    <location>
        <begin position="89"/>
        <end position="102"/>
    </location>
</feature>
<evidence type="ECO:0000256" key="8">
    <source>
        <dbReference type="SAM" id="MobiDB-lite"/>
    </source>
</evidence>
<protein>
    <recommendedName>
        <fullName evidence="13">Tr-type G domain-containing protein</fullName>
    </recommendedName>
</protein>
<dbReference type="InterPro" id="IPR005517">
    <property type="entry name" value="Transl_elong_EFG/EF2_IV"/>
</dbReference>
<dbReference type="CDD" id="cd01681">
    <property type="entry name" value="aeEF2_snRNP_like_IV"/>
    <property type="match status" value="1"/>
</dbReference>
<dbReference type="PROSITE" id="PS51722">
    <property type="entry name" value="G_TR_2"/>
    <property type="match status" value="1"/>
</dbReference>
<feature type="region of interest" description="Disordered" evidence="8">
    <location>
        <begin position="966"/>
        <end position="1074"/>
    </location>
</feature>
<dbReference type="GO" id="GO:0003924">
    <property type="term" value="F:GTPase activity"/>
    <property type="evidence" value="ECO:0007669"/>
    <property type="project" value="InterPro"/>
</dbReference>
<feature type="region of interest" description="Disordered" evidence="8">
    <location>
        <begin position="756"/>
        <end position="814"/>
    </location>
</feature>
<dbReference type="Gene3D" id="3.30.70.870">
    <property type="entry name" value="Elongation Factor G (Translational Gtpase), domain 3"/>
    <property type="match status" value="1"/>
</dbReference>
<dbReference type="SUPFAM" id="SSF52540">
    <property type="entry name" value="P-loop containing nucleoside triphosphate hydrolases"/>
    <property type="match status" value="1"/>
</dbReference>
<feature type="domain" description="Tr-type G" evidence="10">
    <location>
        <begin position="1077"/>
        <end position="1290"/>
    </location>
</feature>
<dbReference type="InterPro" id="IPR000504">
    <property type="entry name" value="RRM_dom"/>
</dbReference>
<keyword evidence="12" id="KW-1185">Reference proteome</keyword>
<keyword evidence="3" id="KW-0547">Nucleotide-binding</keyword>
<evidence type="ECO:0008006" key="13">
    <source>
        <dbReference type="Google" id="ProtNLM"/>
    </source>
</evidence>
<dbReference type="GO" id="GO:0005829">
    <property type="term" value="C:cytosol"/>
    <property type="evidence" value="ECO:0007669"/>
    <property type="project" value="TreeGrafter"/>
</dbReference>
<dbReference type="Gene3D" id="3.40.50.300">
    <property type="entry name" value="P-loop containing nucleotide triphosphate hydrolases"/>
    <property type="match status" value="1"/>
</dbReference>
<feature type="compositionally biased region" description="Low complexity" evidence="8">
    <location>
        <begin position="981"/>
        <end position="992"/>
    </location>
</feature>
<comment type="subcellular location">
    <subcellularLocation>
        <location evidence="1">Cytoplasm</location>
    </subcellularLocation>
</comment>
<dbReference type="InterPro" id="IPR027417">
    <property type="entry name" value="P-loop_NTPase"/>
</dbReference>
<dbReference type="InterPro" id="IPR000795">
    <property type="entry name" value="T_Tr_GTP-bd_dom"/>
</dbReference>
<keyword evidence="4" id="KW-0251">Elongation factor</keyword>
<dbReference type="SUPFAM" id="SSF54211">
    <property type="entry name" value="Ribosomal protein S5 domain 2-like"/>
    <property type="match status" value="1"/>
</dbReference>
<proteinExistence type="predicted"/>
<feature type="compositionally biased region" description="Basic and acidic residues" evidence="8">
    <location>
        <begin position="1022"/>
        <end position="1035"/>
    </location>
</feature>
<dbReference type="GO" id="GO:0003723">
    <property type="term" value="F:RNA binding"/>
    <property type="evidence" value="ECO:0007669"/>
    <property type="project" value="UniProtKB-UniRule"/>
</dbReference>
<dbReference type="Gene3D" id="3.30.70.240">
    <property type="match status" value="1"/>
</dbReference>
<dbReference type="SUPFAM" id="SSF54928">
    <property type="entry name" value="RNA-binding domain, RBD"/>
    <property type="match status" value="1"/>
</dbReference>
<keyword evidence="6" id="KW-0342">GTP-binding</keyword>
<evidence type="ECO:0000256" key="4">
    <source>
        <dbReference type="ARBA" id="ARBA00022768"/>
    </source>
</evidence>
<dbReference type="Gene3D" id="3.30.70.330">
    <property type="match status" value="1"/>
</dbReference>
<dbReference type="InterPro" id="IPR005225">
    <property type="entry name" value="Small_GTP-bd"/>
</dbReference>
<dbReference type="SUPFAM" id="SSF50447">
    <property type="entry name" value="Translation proteins"/>
    <property type="match status" value="1"/>
</dbReference>
<reference evidence="11 12" key="1">
    <citation type="journal article" date="2024" name="Science">
        <title>Giant polyketide synthase enzymes in the biosynthesis of giant marine polyether toxins.</title>
        <authorList>
            <person name="Fallon T.R."/>
            <person name="Shende V.V."/>
            <person name="Wierzbicki I.H."/>
            <person name="Pendleton A.L."/>
            <person name="Watervoot N.F."/>
            <person name="Auber R.P."/>
            <person name="Gonzalez D.J."/>
            <person name="Wisecaver J.H."/>
            <person name="Moore B.S."/>
        </authorList>
    </citation>
    <scope>NUCLEOTIDE SEQUENCE [LARGE SCALE GENOMIC DNA]</scope>
    <source>
        <strain evidence="11 12">12B1</strain>
    </source>
</reference>
<dbReference type="Pfam" id="PF03764">
    <property type="entry name" value="EFG_IV"/>
    <property type="match status" value="1"/>
</dbReference>
<dbReference type="PROSITE" id="PS50102">
    <property type="entry name" value="RRM"/>
    <property type="match status" value="1"/>
</dbReference>
<evidence type="ECO:0000313" key="12">
    <source>
        <dbReference type="Proteomes" id="UP001515480"/>
    </source>
</evidence>
<keyword evidence="2" id="KW-0963">Cytoplasm</keyword>
<evidence type="ECO:0000256" key="6">
    <source>
        <dbReference type="ARBA" id="ARBA00023134"/>
    </source>
</evidence>
<feature type="region of interest" description="Disordered" evidence="8">
    <location>
        <begin position="89"/>
        <end position="127"/>
    </location>
</feature>
<feature type="region of interest" description="Disordered" evidence="8">
    <location>
        <begin position="1385"/>
        <end position="1413"/>
    </location>
</feature>
<gene>
    <name evidence="11" type="ORF">AB1Y20_008158</name>
</gene>
<dbReference type="InterPro" id="IPR014721">
    <property type="entry name" value="Ribsml_uS5_D2-typ_fold_subgr"/>
</dbReference>
<dbReference type="PANTHER" id="PTHR42908">
    <property type="entry name" value="TRANSLATION ELONGATION FACTOR-RELATED"/>
    <property type="match status" value="1"/>
</dbReference>
<dbReference type="InterPro" id="IPR035979">
    <property type="entry name" value="RBD_domain_sf"/>
</dbReference>
<feature type="domain" description="RRM" evidence="9">
    <location>
        <begin position="818"/>
        <end position="897"/>
    </location>
</feature>
<evidence type="ECO:0000313" key="11">
    <source>
        <dbReference type="EMBL" id="KAL1507312.1"/>
    </source>
</evidence>
<dbReference type="Pfam" id="PF00009">
    <property type="entry name" value="GTP_EFTU"/>
    <property type="match status" value="1"/>
</dbReference>
<dbReference type="InterPro" id="IPR009000">
    <property type="entry name" value="Transl_B-barrel_sf"/>
</dbReference>
<dbReference type="SMART" id="SM00838">
    <property type="entry name" value="EFG_C"/>
    <property type="match status" value="1"/>
</dbReference>
<feature type="region of interest" description="Disordered" evidence="8">
    <location>
        <begin position="1"/>
        <end position="24"/>
    </location>
</feature>
<dbReference type="InterPro" id="IPR035647">
    <property type="entry name" value="EFG_III/V"/>
</dbReference>
<feature type="compositionally biased region" description="Pro residues" evidence="8">
    <location>
        <begin position="117"/>
        <end position="126"/>
    </location>
</feature>
<dbReference type="InterPro" id="IPR012677">
    <property type="entry name" value="Nucleotide-bd_a/b_plait_sf"/>
</dbReference>
<evidence type="ECO:0000256" key="7">
    <source>
        <dbReference type="PROSITE-ProRule" id="PRU00176"/>
    </source>
</evidence>
<evidence type="ECO:0000256" key="1">
    <source>
        <dbReference type="ARBA" id="ARBA00004496"/>
    </source>
</evidence>
<name>A0AB34IVX8_PRYPA</name>
<dbReference type="CDD" id="cd01514">
    <property type="entry name" value="Elongation_Factor_C"/>
    <property type="match status" value="1"/>
</dbReference>
<dbReference type="Pfam" id="PF00679">
    <property type="entry name" value="EFG_C"/>
    <property type="match status" value="1"/>
</dbReference>
<dbReference type="PRINTS" id="PR00315">
    <property type="entry name" value="ELONGATNFCT"/>
</dbReference>
<dbReference type="Pfam" id="PF14492">
    <property type="entry name" value="EFG_III"/>
    <property type="match status" value="1"/>
</dbReference>
<comment type="caution">
    <text evidence="11">The sequence shown here is derived from an EMBL/GenBank/DDBJ whole genome shotgun (WGS) entry which is preliminary data.</text>
</comment>
<evidence type="ECO:0000256" key="5">
    <source>
        <dbReference type="ARBA" id="ARBA00022917"/>
    </source>
</evidence>
<dbReference type="GO" id="GO:0005525">
    <property type="term" value="F:GTP binding"/>
    <property type="evidence" value="ECO:0007669"/>
    <property type="project" value="UniProtKB-KW"/>
</dbReference>
<dbReference type="GO" id="GO:0043022">
    <property type="term" value="F:ribosome binding"/>
    <property type="evidence" value="ECO:0007669"/>
    <property type="project" value="TreeGrafter"/>
</dbReference>